<dbReference type="OMA" id="EAPENCC"/>
<dbReference type="InParanoid" id="A0A168NYB9"/>
<feature type="compositionally biased region" description="Acidic residues" evidence="1">
    <location>
        <begin position="158"/>
        <end position="168"/>
    </location>
</feature>
<protein>
    <recommendedName>
        <fullName evidence="2">Oxidoreductase-like domain-containing protein</fullName>
    </recommendedName>
</protein>
<dbReference type="Proteomes" id="UP000078561">
    <property type="component" value="Unassembled WGS sequence"/>
</dbReference>
<feature type="region of interest" description="Disordered" evidence="1">
    <location>
        <begin position="148"/>
        <end position="172"/>
    </location>
</feature>
<dbReference type="EMBL" id="LT553527">
    <property type="protein sequence ID" value="SAM01438.1"/>
    <property type="molecule type" value="Genomic_DNA"/>
</dbReference>
<dbReference type="PANTHER" id="PTHR21193">
    <property type="entry name" value="OXIDOREDUCTASE-LIKE DOMAIN-CONTAINING PROTEIN 1"/>
    <property type="match status" value="1"/>
</dbReference>
<sequence length="186" mass="20992">MLLLTSVVKKYLLSPQYYHHQAGKRYDGYWTLLLQQPSSVTTTTTTTPACLDTTNNEPDALASDATPLGDVPEETTTIDQEHASPSPSFVWLQNEKIPLPDKPPPPENCCMSVYDIYQEDMEAYKHQMNDLRQRFTTAGIDLPEALMTKKMKSHTTTPDDDDDDDEGMDPTMKAFLEMEKKLNANS</sequence>
<evidence type="ECO:0000259" key="2">
    <source>
        <dbReference type="Pfam" id="PF09791"/>
    </source>
</evidence>
<keyword evidence="4" id="KW-1185">Reference proteome</keyword>
<dbReference type="InterPro" id="IPR039251">
    <property type="entry name" value="OXLD1"/>
</dbReference>
<name>A0A168NYB9_ABSGL</name>
<gene>
    <name evidence="3" type="primary">ABSGL_07179.1 scaffold 8717</name>
</gene>
<organism evidence="3">
    <name type="scientific">Absidia glauca</name>
    <name type="common">Pin mould</name>
    <dbReference type="NCBI Taxonomy" id="4829"/>
    <lineage>
        <taxon>Eukaryota</taxon>
        <taxon>Fungi</taxon>
        <taxon>Fungi incertae sedis</taxon>
        <taxon>Mucoromycota</taxon>
        <taxon>Mucoromycotina</taxon>
        <taxon>Mucoromycetes</taxon>
        <taxon>Mucorales</taxon>
        <taxon>Cunninghamellaceae</taxon>
        <taxon>Absidia</taxon>
    </lineage>
</organism>
<evidence type="ECO:0000313" key="4">
    <source>
        <dbReference type="Proteomes" id="UP000078561"/>
    </source>
</evidence>
<accession>A0A168NYB9</accession>
<feature type="domain" description="Oxidoreductase-like" evidence="2">
    <location>
        <begin position="97"/>
        <end position="132"/>
    </location>
</feature>
<dbReference type="STRING" id="4829.A0A168NYB9"/>
<proteinExistence type="predicted"/>
<dbReference type="GO" id="GO:0005739">
    <property type="term" value="C:mitochondrion"/>
    <property type="evidence" value="ECO:0007669"/>
    <property type="project" value="TreeGrafter"/>
</dbReference>
<dbReference type="Pfam" id="PF09791">
    <property type="entry name" value="Oxidored-like"/>
    <property type="match status" value="1"/>
</dbReference>
<dbReference type="AlphaFoldDB" id="A0A168NYB9"/>
<evidence type="ECO:0000313" key="3">
    <source>
        <dbReference type="EMBL" id="SAM01438.1"/>
    </source>
</evidence>
<evidence type="ECO:0000256" key="1">
    <source>
        <dbReference type="SAM" id="MobiDB-lite"/>
    </source>
</evidence>
<reference evidence="3" key="1">
    <citation type="submission" date="2016-04" db="EMBL/GenBank/DDBJ databases">
        <authorList>
            <person name="Evans L.H."/>
            <person name="Alamgir A."/>
            <person name="Owens N."/>
            <person name="Weber N.D."/>
            <person name="Virtaneva K."/>
            <person name="Barbian K."/>
            <person name="Babar A."/>
            <person name="Rosenke K."/>
        </authorList>
    </citation>
    <scope>NUCLEOTIDE SEQUENCE [LARGE SCALE GENOMIC DNA]</scope>
    <source>
        <strain evidence="3">CBS 101.48</strain>
    </source>
</reference>
<dbReference type="PANTHER" id="PTHR21193:SF3">
    <property type="entry name" value="OXIDOREDUCTASE-LIKE DOMAIN-CONTAINING PROTEIN 1"/>
    <property type="match status" value="1"/>
</dbReference>
<dbReference type="OrthoDB" id="10064411at2759"/>
<dbReference type="InterPro" id="IPR019180">
    <property type="entry name" value="Oxidoreductase-like_N"/>
</dbReference>